<dbReference type="AlphaFoldDB" id="A0A521F759"/>
<dbReference type="EMBL" id="FXTN01000010">
    <property type="protein sequence ID" value="SMO92029.1"/>
    <property type="molecule type" value="Genomic_DNA"/>
</dbReference>
<evidence type="ECO:0000313" key="1">
    <source>
        <dbReference type="EMBL" id="SMO92029.1"/>
    </source>
</evidence>
<organism evidence="1 2">
    <name type="scientific">Pedobacter westerhofensis</name>
    <dbReference type="NCBI Taxonomy" id="425512"/>
    <lineage>
        <taxon>Bacteria</taxon>
        <taxon>Pseudomonadati</taxon>
        <taxon>Bacteroidota</taxon>
        <taxon>Sphingobacteriia</taxon>
        <taxon>Sphingobacteriales</taxon>
        <taxon>Sphingobacteriaceae</taxon>
        <taxon>Pedobacter</taxon>
    </lineage>
</organism>
<sequence>MEPIEQGYNVESVGKKSLGDIPKIIIKEEEELLSDFLLQVTKIE</sequence>
<name>A0A521F759_9SPHI</name>
<proteinExistence type="predicted"/>
<gene>
    <name evidence="1" type="ORF">SAMN06265348_110251</name>
</gene>
<accession>A0A521F759</accession>
<dbReference type="Proteomes" id="UP000320300">
    <property type="component" value="Unassembled WGS sequence"/>
</dbReference>
<keyword evidence="2" id="KW-1185">Reference proteome</keyword>
<dbReference type="RefSeq" id="WP_262711891.1">
    <property type="nucleotide sequence ID" value="NZ_CBCSJO010000010.1"/>
</dbReference>
<protein>
    <submittedName>
        <fullName evidence="1">Uncharacterized protein</fullName>
    </submittedName>
</protein>
<reference evidence="1 2" key="1">
    <citation type="submission" date="2017-05" db="EMBL/GenBank/DDBJ databases">
        <authorList>
            <person name="Varghese N."/>
            <person name="Submissions S."/>
        </authorList>
    </citation>
    <scope>NUCLEOTIDE SEQUENCE [LARGE SCALE GENOMIC DNA]</scope>
    <source>
        <strain evidence="1 2">DSM 19036</strain>
    </source>
</reference>
<evidence type="ECO:0000313" key="2">
    <source>
        <dbReference type="Proteomes" id="UP000320300"/>
    </source>
</evidence>